<evidence type="ECO:0000256" key="1">
    <source>
        <dbReference type="ARBA" id="ARBA00004651"/>
    </source>
</evidence>
<keyword evidence="4 9" id="KW-0808">Transferase</keyword>
<comment type="catalytic activity">
    <reaction evidence="9">
        <text>N-terminal S-1,2-diacyl-sn-glyceryl-L-cysteinyl-[lipoprotein] + a glycerophospholipid = N-acyl-S-1,2-diacyl-sn-glyceryl-L-cysteinyl-[lipoprotein] + a 2-acyl-sn-glycero-3-phospholipid + H(+)</text>
        <dbReference type="Rhea" id="RHEA:48228"/>
        <dbReference type="Rhea" id="RHEA-COMP:14681"/>
        <dbReference type="Rhea" id="RHEA-COMP:14684"/>
        <dbReference type="ChEBI" id="CHEBI:15378"/>
        <dbReference type="ChEBI" id="CHEBI:136912"/>
        <dbReference type="ChEBI" id="CHEBI:140656"/>
        <dbReference type="ChEBI" id="CHEBI:140657"/>
        <dbReference type="ChEBI" id="CHEBI:140660"/>
        <dbReference type="EC" id="2.3.1.269"/>
    </reaction>
</comment>
<feature type="transmembrane region" description="Helical" evidence="9">
    <location>
        <begin position="131"/>
        <end position="152"/>
    </location>
</feature>
<keyword evidence="6 9" id="KW-1133">Transmembrane helix</keyword>
<evidence type="ECO:0000313" key="11">
    <source>
        <dbReference type="EMBL" id="RCV90336.1"/>
    </source>
</evidence>
<evidence type="ECO:0000313" key="12">
    <source>
        <dbReference type="Proteomes" id="UP000253204"/>
    </source>
</evidence>
<comment type="similarity">
    <text evidence="2 9">Belongs to the CN hydrolase family. Apolipoprotein N-acyltransferase subfamily.</text>
</comment>
<dbReference type="UniPathway" id="UPA00666"/>
<dbReference type="InterPro" id="IPR003010">
    <property type="entry name" value="C-N_Hydrolase"/>
</dbReference>
<evidence type="ECO:0000256" key="9">
    <source>
        <dbReference type="HAMAP-Rule" id="MF_01148"/>
    </source>
</evidence>
<evidence type="ECO:0000256" key="4">
    <source>
        <dbReference type="ARBA" id="ARBA00022679"/>
    </source>
</evidence>
<feature type="transmembrane region" description="Helical" evidence="9">
    <location>
        <begin position="200"/>
        <end position="220"/>
    </location>
</feature>
<keyword evidence="5 9" id="KW-0812">Transmembrane</keyword>
<dbReference type="RefSeq" id="WP_114487081.1">
    <property type="nucleotide sequence ID" value="NZ_CBCSHM010000046.1"/>
</dbReference>
<dbReference type="OrthoDB" id="9804277at2"/>
<dbReference type="SUPFAM" id="SSF56317">
    <property type="entry name" value="Carbon-nitrogen hydrolase"/>
    <property type="match status" value="1"/>
</dbReference>
<keyword evidence="11" id="KW-0449">Lipoprotein</keyword>
<evidence type="ECO:0000256" key="8">
    <source>
        <dbReference type="ARBA" id="ARBA00023315"/>
    </source>
</evidence>
<dbReference type="GO" id="GO:0005886">
    <property type="term" value="C:plasma membrane"/>
    <property type="evidence" value="ECO:0007669"/>
    <property type="project" value="UniProtKB-SubCell"/>
</dbReference>
<organism evidence="11 12">
    <name type="scientific">Vreelandella rituensis</name>
    <dbReference type="NCBI Taxonomy" id="2282306"/>
    <lineage>
        <taxon>Bacteria</taxon>
        <taxon>Pseudomonadati</taxon>
        <taxon>Pseudomonadota</taxon>
        <taxon>Gammaproteobacteria</taxon>
        <taxon>Oceanospirillales</taxon>
        <taxon>Halomonadaceae</taxon>
        <taxon>Vreelandella</taxon>
    </lineage>
</organism>
<dbReference type="Pfam" id="PF00795">
    <property type="entry name" value="CN_hydrolase"/>
    <property type="match status" value="1"/>
</dbReference>
<evidence type="ECO:0000256" key="6">
    <source>
        <dbReference type="ARBA" id="ARBA00022989"/>
    </source>
</evidence>
<evidence type="ECO:0000256" key="7">
    <source>
        <dbReference type="ARBA" id="ARBA00023136"/>
    </source>
</evidence>
<feature type="transmembrane region" description="Helical" evidence="9">
    <location>
        <begin position="172"/>
        <end position="193"/>
    </location>
</feature>
<dbReference type="GO" id="GO:0042158">
    <property type="term" value="P:lipoprotein biosynthetic process"/>
    <property type="evidence" value="ECO:0007669"/>
    <property type="project" value="UniProtKB-UniRule"/>
</dbReference>
<dbReference type="Pfam" id="PF20154">
    <property type="entry name" value="LNT_N"/>
    <property type="match status" value="1"/>
</dbReference>
<dbReference type="EC" id="2.3.1.269" evidence="9"/>
<sequence>MSRSAAFFTSSDSRGLNPGLSQVLNYVAALIAGGFTTLTASPFELWWLAPVAAGLMHAGVHSLTPGQAAFKGWLYGVALFGSGASWVYVSIHDYGYTGVPLAVFLTLLFVGCLALFFAATFWLYRRLTRPRWAVLSFAGAWVLGEVLRTYLFTGFPWLLLGTGLVDSPLAPWAPVGGVYLLSLMAALSGALGVELLRARWWALAPLAIIWLVPFALPSQWTTPGPEPVRVALLQGNLPQLIKWTPEGQRVAANTYSDLTRDLDDDIDLVLWPETALPMMETQARPVLERVQANLAPETALVTGIVQRTAEDRYYNSMIGVGNTQGSYQKEHLVPFGEYLPLESVLRGAIDFFNLPMSSFTAGDADQAPMQAAGLKLGNAICYEIIYPQLVANRARDSDILVTVSNDTWFGASIGPLQHLQMARLRALENGRYVIRATSNGITAIIDPQGKLLSRAPQFETAVLVGDVHAMHGMTPFTRLGSWPAWLLATLMMIPGLAFFESKKLAKRKS</sequence>
<evidence type="ECO:0000256" key="3">
    <source>
        <dbReference type="ARBA" id="ARBA00022475"/>
    </source>
</evidence>
<keyword evidence="3 9" id="KW-1003">Cell membrane</keyword>
<dbReference type="NCBIfam" id="TIGR00546">
    <property type="entry name" value="lnt"/>
    <property type="match status" value="1"/>
</dbReference>
<dbReference type="Proteomes" id="UP000253204">
    <property type="component" value="Unassembled WGS sequence"/>
</dbReference>
<dbReference type="PROSITE" id="PS50263">
    <property type="entry name" value="CN_HYDROLASE"/>
    <property type="match status" value="1"/>
</dbReference>
<feature type="transmembrane region" description="Helical" evidence="9">
    <location>
        <begin position="101"/>
        <end position="124"/>
    </location>
</feature>
<reference evidence="11 12" key="1">
    <citation type="submission" date="2018-07" db="EMBL/GenBank/DDBJ databases">
        <title>Halomonas rutogse sp. nov., isolated from Lake TangqianCo on Tibetan Plateau.</title>
        <authorList>
            <person name="Lu H."/>
            <person name="Xing P."/>
            <person name="Wu Q."/>
        </authorList>
    </citation>
    <scope>NUCLEOTIDE SEQUENCE [LARGE SCALE GENOMIC DNA]</scope>
    <source>
        <strain evidence="11 12">TQ8S</strain>
    </source>
</reference>
<dbReference type="InterPro" id="IPR045378">
    <property type="entry name" value="LNT_N"/>
</dbReference>
<feature type="transmembrane region" description="Helical" evidence="9">
    <location>
        <begin position="72"/>
        <end position="89"/>
    </location>
</feature>
<feature type="domain" description="CN hydrolase" evidence="10">
    <location>
        <begin position="233"/>
        <end position="469"/>
    </location>
</feature>
<dbReference type="InterPro" id="IPR004563">
    <property type="entry name" value="Apolipo_AcylTrfase"/>
</dbReference>
<keyword evidence="7 9" id="KW-0472">Membrane</keyword>
<dbReference type="EMBL" id="QPIJ01000026">
    <property type="protein sequence ID" value="RCV90336.1"/>
    <property type="molecule type" value="Genomic_DNA"/>
</dbReference>
<feature type="transmembrane region" description="Helical" evidence="9">
    <location>
        <begin position="482"/>
        <end position="499"/>
    </location>
</feature>
<accession>A0A368U179</accession>
<dbReference type="HAMAP" id="MF_01148">
    <property type="entry name" value="Lnt"/>
    <property type="match status" value="1"/>
</dbReference>
<protein>
    <recommendedName>
        <fullName evidence="9">Apolipoprotein N-acyltransferase</fullName>
        <shortName evidence="9">ALP N-acyltransferase</shortName>
        <ecNumber evidence="9">2.3.1.269</ecNumber>
    </recommendedName>
</protein>
<dbReference type="InterPro" id="IPR036526">
    <property type="entry name" value="C-N_Hydrolase_sf"/>
</dbReference>
<comment type="subcellular location">
    <subcellularLocation>
        <location evidence="1 9">Cell membrane</location>
        <topology evidence="1 9">Multi-pass membrane protein</topology>
    </subcellularLocation>
</comment>
<keyword evidence="12" id="KW-1185">Reference proteome</keyword>
<evidence type="ECO:0000259" key="10">
    <source>
        <dbReference type="PROSITE" id="PS50263"/>
    </source>
</evidence>
<comment type="function">
    <text evidence="9">Catalyzes the phospholipid dependent N-acylation of the N-terminal cysteine of apolipoprotein, the last step in lipoprotein maturation.</text>
</comment>
<dbReference type="Gene3D" id="3.60.110.10">
    <property type="entry name" value="Carbon-nitrogen hydrolase"/>
    <property type="match status" value="1"/>
</dbReference>
<gene>
    <name evidence="9" type="primary">lnt</name>
    <name evidence="11" type="ORF">DU506_11510</name>
</gene>
<keyword evidence="8 9" id="KW-0012">Acyltransferase</keyword>
<dbReference type="AlphaFoldDB" id="A0A368U179"/>
<evidence type="ECO:0000256" key="5">
    <source>
        <dbReference type="ARBA" id="ARBA00022692"/>
    </source>
</evidence>
<evidence type="ECO:0000256" key="2">
    <source>
        <dbReference type="ARBA" id="ARBA00010065"/>
    </source>
</evidence>
<dbReference type="CDD" id="cd07571">
    <property type="entry name" value="ALP_N-acyl_transferase"/>
    <property type="match status" value="1"/>
</dbReference>
<dbReference type="PANTHER" id="PTHR38686">
    <property type="entry name" value="APOLIPOPROTEIN N-ACYLTRANSFERASE"/>
    <property type="match status" value="1"/>
</dbReference>
<proteinExistence type="inferred from homology"/>
<dbReference type="PANTHER" id="PTHR38686:SF1">
    <property type="entry name" value="APOLIPOPROTEIN N-ACYLTRANSFERASE"/>
    <property type="match status" value="1"/>
</dbReference>
<comment type="pathway">
    <text evidence="9">Protein modification; lipoprotein biosynthesis (N-acyl transfer).</text>
</comment>
<comment type="caution">
    <text evidence="11">The sequence shown here is derived from an EMBL/GenBank/DDBJ whole genome shotgun (WGS) entry which is preliminary data.</text>
</comment>
<name>A0A368U179_9GAMM</name>
<feature type="transmembrane region" description="Helical" evidence="9">
    <location>
        <begin position="23"/>
        <end position="40"/>
    </location>
</feature>
<dbReference type="GO" id="GO:0016410">
    <property type="term" value="F:N-acyltransferase activity"/>
    <property type="evidence" value="ECO:0007669"/>
    <property type="project" value="UniProtKB-UniRule"/>
</dbReference>